<proteinExistence type="predicted"/>
<dbReference type="Proteomes" id="UP000663824">
    <property type="component" value="Unassembled WGS sequence"/>
</dbReference>
<dbReference type="EMBL" id="CAJOBI010008233">
    <property type="protein sequence ID" value="CAF4107334.1"/>
    <property type="molecule type" value="Genomic_DNA"/>
</dbReference>
<dbReference type="Proteomes" id="UP000676336">
    <property type="component" value="Unassembled WGS sequence"/>
</dbReference>
<dbReference type="EMBL" id="CAJNRE010002853">
    <property type="protein sequence ID" value="CAF1994975.1"/>
    <property type="molecule type" value="Genomic_DNA"/>
</dbReference>
<protein>
    <submittedName>
        <fullName evidence="2">Uncharacterized protein</fullName>
    </submittedName>
</protein>
<feature type="non-terminal residue" evidence="2">
    <location>
        <position position="31"/>
    </location>
</feature>
<feature type="compositionally biased region" description="Low complexity" evidence="1">
    <location>
        <begin position="16"/>
        <end position="31"/>
    </location>
</feature>
<gene>
    <name evidence="2" type="ORF">MBJ925_LOCUS7968</name>
    <name evidence="3" type="ORF">SMN809_LOCUS17635</name>
</gene>
<organism evidence="2 4">
    <name type="scientific">Rotaria magnacalcarata</name>
    <dbReference type="NCBI Taxonomy" id="392030"/>
    <lineage>
        <taxon>Eukaryota</taxon>
        <taxon>Metazoa</taxon>
        <taxon>Spiralia</taxon>
        <taxon>Gnathifera</taxon>
        <taxon>Rotifera</taxon>
        <taxon>Eurotatoria</taxon>
        <taxon>Bdelloidea</taxon>
        <taxon>Philodinida</taxon>
        <taxon>Philodinidae</taxon>
        <taxon>Rotaria</taxon>
    </lineage>
</organism>
<name>A0A816MWS7_9BILA</name>
<evidence type="ECO:0000313" key="3">
    <source>
        <dbReference type="EMBL" id="CAF4107334.1"/>
    </source>
</evidence>
<feature type="region of interest" description="Disordered" evidence="1">
    <location>
        <begin position="1"/>
        <end position="31"/>
    </location>
</feature>
<reference evidence="2" key="1">
    <citation type="submission" date="2021-02" db="EMBL/GenBank/DDBJ databases">
        <authorList>
            <person name="Nowell W R."/>
        </authorList>
    </citation>
    <scope>NUCLEOTIDE SEQUENCE</scope>
</reference>
<comment type="caution">
    <text evidence="2">The sequence shown here is derived from an EMBL/GenBank/DDBJ whole genome shotgun (WGS) entry which is preliminary data.</text>
</comment>
<evidence type="ECO:0000256" key="1">
    <source>
        <dbReference type="SAM" id="MobiDB-lite"/>
    </source>
</evidence>
<sequence>MMKRQSTIDNTPLPSPITSTSDSDLSLDNTF</sequence>
<dbReference type="AlphaFoldDB" id="A0A816MWS7"/>
<evidence type="ECO:0000313" key="4">
    <source>
        <dbReference type="Proteomes" id="UP000663824"/>
    </source>
</evidence>
<feature type="compositionally biased region" description="Polar residues" evidence="1">
    <location>
        <begin position="1"/>
        <end position="10"/>
    </location>
</feature>
<accession>A0A816MWS7</accession>
<evidence type="ECO:0000313" key="2">
    <source>
        <dbReference type="EMBL" id="CAF1994975.1"/>
    </source>
</evidence>